<dbReference type="InterPro" id="IPR001920">
    <property type="entry name" value="Asp/Glu_race"/>
</dbReference>
<dbReference type="SUPFAM" id="SSF53681">
    <property type="entry name" value="Aspartate/glutamate racemase"/>
    <property type="match status" value="2"/>
</dbReference>
<dbReference type="InterPro" id="IPR015942">
    <property type="entry name" value="Asp/Glu/hydantoin_racemase"/>
</dbReference>
<accession>A0ABV9QIH1</accession>
<dbReference type="InterPro" id="IPR018187">
    <property type="entry name" value="Asp/Glu_racemase_AS_1"/>
</dbReference>
<organism evidence="3 4">
    <name type="scientific">Filifactor villosus</name>
    <dbReference type="NCBI Taxonomy" id="29374"/>
    <lineage>
        <taxon>Bacteria</taxon>
        <taxon>Bacillati</taxon>
        <taxon>Bacillota</taxon>
        <taxon>Clostridia</taxon>
        <taxon>Peptostreptococcales</taxon>
        <taxon>Filifactoraceae</taxon>
        <taxon>Filifactor</taxon>
    </lineage>
</organism>
<dbReference type="PANTHER" id="PTHR21198:SF7">
    <property type="entry name" value="ASPARTATE-GLUTAMATE RACEMASE FAMILY"/>
    <property type="match status" value="1"/>
</dbReference>
<keyword evidence="2" id="KW-0413">Isomerase</keyword>
<comment type="caution">
    <text evidence="3">The sequence shown here is derived from an EMBL/GenBank/DDBJ whole genome shotgun (WGS) entry which is preliminary data.</text>
</comment>
<gene>
    <name evidence="3" type="ORF">ACFO4R_00680</name>
</gene>
<dbReference type="Pfam" id="PF01177">
    <property type="entry name" value="Asp_Glu_race"/>
    <property type="match status" value="1"/>
</dbReference>
<evidence type="ECO:0000256" key="2">
    <source>
        <dbReference type="ARBA" id="ARBA00023235"/>
    </source>
</evidence>
<reference evidence="4" key="1">
    <citation type="journal article" date="2019" name="Int. J. Syst. Evol. Microbiol.">
        <title>The Global Catalogue of Microorganisms (GCM) 10K type strain sequencing project: providing services to taxonomists for standard genome sequencing and annotation.</title>
        <authorList>
            <consortium name="The Broad Institute Genomics Platform"/>
            <consortium name="The Broad Institute Genome Sequencing Center for Infectious Disease"/>
            <person name="Wu L."/>
            <person name="Ma J."/>
        </authorList>
    </citation>
    <scope>NUCLEOTIDE SEQUENCE [LARGE SCALE GENOMIC DNA]</scope>
    <source>
        <strain evidence="4">CCUG 46385</strain>
    </source>
</reference>
<proteinExistence type="inferred from homology"/>
<sequence length="230" mass="26192">MKQAKLMGVIGGMGPLATMDFATKVIRLTPATKDQEHIPMIIDNRTTIPDRTNYILNGTDSPLESLIESARFLERSGAEFLVMPCNTAHYFYKEIKKETSLPFLHIVEETVKEVLQRDEIKRVALIATKGTYSCGLYERFFEQEETELLLPDEDEKQLIMDMLYAIKSGTPMEVSPFERLLRRFIDKGGDHFILGCTESPLLFEQYGLSHPVFDSSLILAQRAVEFAFSL</sequence>
<name>A0ABV9QIH1_9FIRM</name>
<evidence type="ECO:0000313" key="4">
    <source>
        <dbReference type="Proteomes" id="UP001595916"/>
    </source>
</evidence>
<dbReference type="PANTHER" id="PTHR21198">
    <property type="entry name" value="GLUTAMATE RACEMASE"/>
    <property type="match status" value="1"/>
</dbReference>
<protein>
    <submittedName>
        <fullName evidence="3">Aspartate/glutamate racemase family protein</fullName>
    </submittedName>
</protein>
<evidence type="ECO:0000256" key="1">
    <source>
        <dbReference type="ARBA" id="ARBA00007847"/>
    </source>
</evidence>
<comment type="similarity">
    <text evidence="1">Belongs to the aspartate/glutamate racemases family.</text>
</comment>
<dbReference type="InterPro" id="IPR004380">
    <property type="entry name" value="Asp_race"/>
</dbReference>
<dbReference type="Proteomes" id="UP001595916">
    <property type="component" value="Unassembled WGS sequence"/>
</dbReference>
<keyword evidence="4" id="KW-1185">Reference proteome</keyword>
<dbReference type="PROSITE" id="PS00923">
    <property type="entry name" value="ASP_GLU_RACEMASE_1"/>
    <property type="match status" value="1"/>
</dbReference>
<dbReference type="NCBIfam" id="TIGR00035">
    <property type="entry name" value="asp_race"/>
    <property type="match status" value="1"/>
</dbReference>
<dbReference type="EMBL" id="JBHSHL010000003">
    <property type="protein sequence ID" value="MFC4803587.1"/>
    <property type="molecule type" value="Genomic_DNA"/>
</dbReference>
<dbReference type="RefSeq" id="WP_379787029.1">
    <property type="nucleotide sequence ID" value="NZ_JBHSHL010000003.1"/>
</dbReference>
<evidence type="ECO:0000313" key="3">
    <source>
        <dbReference type="EMBL" id="MFC4803587.1"/>
    </source>
</evidence>
<dbReference type="Gene3D" id="3.40.50.1860">
    <property type="match status" value="2"/>
</dbReference>